<evidence type="ECO:0000313" key="2">
    <source>
        <dbReference type="Proteomes" id="UP000187203"/>
    </source>
</evidence>
<proteinExistence type="predicted"/>
<dbReference type="STRING" id="93759.A0A1R3H2Q3"/>
<dbReference type="OrthoDB" id="1164227at2759"/>
<keyword evidence="1" id="KW-0808">Transferase</keyword>
<dbReference type="EMBL" id="AWUE01020904">
    <property type="protein sequence ID" value="OMO64619.1"/>
    <property type="molecule type" value="Genomic_DNA"/>
</dbReference>
<evidence type="ECO:0000313" key="1">
    <source>
        <dbReference type="EMBL" id="OMO64619.1"/>
    </source>
</evidence>
<dbReference type="Proteomes" id="UP000187203">
    <property type="component" value="Unassembled WGS sequence"/>
</dbReference>
<reference evidence="2" key="1">
    <citation type="submission" date="2013-09" db="EMBL/GenBank/DDBJ databases">
        <title>Corchorus olitorius genome sequencing.</title>
        <authorList>
            <person name="Alam M."/>
            <person name="Haque M.S."/>
            <person name="Islam M.S."/>
            <person name="Emdad E.M."/>
            <person name="Islam M.M."/>
            <person name="Ahmed B."/>
            <person name="Halim A."/>
            <person name="Hossen Q.M.M."/>
            <person name="Hossain M.Z."/>
            <person name="Ahmed R."/>
            <person name="Khan M.M."/>
            <person name="Islam R."/>
            <person name="Rashid M.M."/>
            <person name="Khan S.A."/>
            <person name="Rahman M.S."/>
            <person name="Alam M."/>
            <person name="Yahiya A.S."/>
            <person name="Khan M.S."/>
            <person name="Azam M.S."/>
            <person name="Haque T."/>
            <person name="Lashkar M.Z.H."/>
            <person name="Akhand A.I."/>
            <person name="Morshed G."/>
            <person name="Roy S."/>
            <person name="Uddin K.S."/>
            <person name="Rabeya T."/>
            <person name="Hossain A.S."/>
            <person name="Chowdhury A."/>
            <person name="Snigdha A.R."/>
            <person name="Mortoza M.S."/>
            <person name="Matin S.A."/>
            <person name="Hoque S.M.E."/>
            <person name="Islam M.K."/>
            <person name="Roy D.K."/>
            <person name="Haider R."/>
            <person name="Moosa M.M."/>
            <person name="Elias S.M."/>
            <person name="Hasan A.M."/>
            <person name="Jahan S."/>
            <person name="Shafiuddin M."/>
            <person name="Mahmood N."/>
            <person name="Shommy N.S."/>
        </authorList>
    </citation>
    <scope>NUCLEOTIDE SEQUENCE [LARGE SCALE GENOMIC DNA]</scope>
    <source>
        <strain evidence="2">cv. O-4</strain>
    </source>
</reference>
<keyword evidence="2" id="KW-1185">Reference proteome</keyword>
<gene>
    <name evidence="1" type="ORF">COLO4_31981</name>
</gene>
<comment type="caution">
    <text evidence="1">The sequence shown here is derived from an EMBL/GenBank/DDBJ whole genome shotgun (WGS) entry which is preliminary data.</text>
</comment>
<dbReference type="GO" id="GO:0016301">
    <property type="term" value="F:kinase activity"/>
    <property type="evidence" value="ECO:0007669"/>
    <property type="project" value="UniProtKB-KW"/>
</dbReference>
<organism evidence="1 2">
    <name type="scientific">Corchorus olitorius</name>
    <dbReference type="NCBI Taxonomy" id="93759"/>
    <lineage>
        <taxon>Eukaryota</taxon>
        <taxon>Viridiplantae</taxon>
        <taxon>Streptophyta</taxon>
        <taxon>Embryophyta</taxon>
        <taxon>Tracheophyta</taxon>
        <taxon>Spermatophyta</taxon>
        <taxon>Magnoliopsida</taxon>
        <taxon>eudicotyledons</taxon>
        <taxon>Gunneridae</taxon>
        <taxon>Pentapetalae</taxon>
        <taxon>rosids</taxon>
        <taxon>malvids</taxon>
        <taxon>Malvales</taxon>
        <taxon>Malvaceae</taxon>
        <taxon>Grewioideae</taxon>
        <taxon>Apeibeae</taxon>
        <taxon>Corchorus</taxon>
    </lineage>
</organism>
<protein>
    <submittedName>
        <fullName evidence="1">Serine/threonine-protein kinase</fullName>
    </submittedName>
</protein>
<sequence>MASSTSSTPLSTLTIQTIAQISAMVTDELTTKNYNTLQHQVLPLIEGNSMANHILADSKAPTATIVANSGKEEQNHAFSICQQEDRLVKSLINATLSSKVCPFTVGLSTAREIWKILEDQFANSSKQ</sequence>
<keyword evidence="1" id="KW-0418">Kinase</keyword>
<name>A0A1R3H2Q3_9ROSI</name>
<dbReference type="AlphaFoldDB" id="A0A1R3H2Q3"/>
<accession>A0A1R3H2Q3</accession>